<sequence length="295" mass="34752">MGFLHVFVYPYIERIQKLAYNILLRISVFVMLSHLVYLTILYIYGFTINVELISQIFSEPTTINILLYALITEAVVSLIIQLRRNLGRKYFVNIVKNTYRNPKEEHRVFMFLDLEDSTPTANEMGHLNFSRYIQDCFWDLSDITLMHGAEIYQFVGDEAVITWKVSKDFDYEKCIALYFDYKDLLDQKKHFYQKKYNHIPNFRCSIHSGEVSAALVGDYKKEIAYHGNVLNLGSRLQKNCKEHNADVLISENFFSNLKNHWYSLTPIVLQGLKGIDDVQTVYKVGERDKKYYFYS</sequence>
<evidence type="ECO:0000313" key="4">
    <source>
        <dbReference type="Proteomes" id="UP000199634"/>
    </source>
</evidence>
<feature type="transmembrane region" description="Helical" evidence="1">
    <location>
        <begin position="65"/>
        <end position="82"/>
    </location>
</feature>
<name>A0A1H6M501_9FLAO</name>
<dbReference type="Proteomes" id="UP000199634">
    <property type="component" value="Unassembled WGS sequence"/>
</dbReference>
<keyword evidence="1" id="KW-0472">Membrane</keyword>
<evidence type="ECO:0000259" key="2">
    <source>
        <dbReference type="PROSITE" id="PS50125"/>
    </source>
</evidence>
<dbReference type="PROSITE" id="PS50125">
    <property type="entry name" value="GUANYLATE_CYCLASE_2"/>
    <property type="match status" value="1"/>
</dbReference>
<dbReference type="Gene3D" id="3.30.70.1230">
    <property type="entry name" value="Nucleotide cyclase"/>
    <property type="match status" value="1"/>
</dbReference>
<gene>
    <name evidence="3" type="ORF">SAMN02927937_02262</name>
</gene>
<evidence type="ECO:0000313" key="3">
    <source>
        <dbReference type="EMBL" id="SEH93950.1"/>
    </source>
</evidence>
<dbReference type="GO" id="GO:0009190">
    <property type="term" value="P:cyclic nucleotide biosynthetic process"/>
    <property type="evidence" value="ECO:0007669"/>
    <property type="project" value="InterPro"/>
</dbReference>
<dbReference type="GO" id="GO:0004016">
    <property type="term" value="F:adenylate cyclase activity"/>
    <property type="evidence" value="ECO:0007669"/>
    <property type="project" value="UniProtKB-ARBA"/>
</dbReference>
<dbReference type="CDD" id="cd07302">
    <property type="entry name" value="CHD"/>
    <property type="match status" value="1"/>
</dbReference>
<proteinExistence type="predicted"/>
<reference evidence="4" key="1">
    <citation type="submission" date="2016-10" db="EMBL/GenBank/DDBJ databases">
        <authorList>
            <person name="Varghese N."/>
            <person name="Submissions S."/>
        </authorList>
    </citation>
    <scope>NUCLEOTIDE SEQUENCE [LARGE SCALE GENOMIC DNA]</scope>
    <source>
        <strain evidence="4">CGMCC 1.10825</strain>
    </source>
</reference>
<keyword evidence="1" id="KW-1133">Transmembrane helix</keyword>
<accession>A0A1H6M501</accession>
<dbReference type="GO" id="GO:0035556">
    <property type="term" value="P:intracellular signal transduction"/>
    <property type="evidence" value="ECO:0007669"/>
    <property type="project" value="InterPro"/>
</dbReference>
<keyword evidence="1" id="KW-0812">Transmembrane</keyword>
<dbReference type="InterPro" id="IPR001054">
    <property type="entry name" value="A/G_cyclase"/>
</dbReference>
<feature type="transmembrane region" description="Helical" evidence="1">
    <location>
        <begin position="22"/>
        <end position="45"/>
    </location>
</feature>
<feature type="domain" description="Guanylate cyclase" evidence="2">
    <location>
        <begin position="108"/>
        <end position="237"/>
    </location>
</feature>
<dbReference type="InterPro" id="IPR029787">
    <property type="entry name" value="Nucleotide_cyclase"/>
</dbReference>
<organism evidence="3 4">
    <name type="scientific">Paenimyroides marinum</name>
    <dbReference type="NCBI Taxonomy" id="1159016"/>
    <lineage>
        <taxon>Bacteria</taxon>
        <taxon>Pseudomonadati</taxon>
        <taxon>Bacteroidota</taxon>
        <taxon>Flavobacteriia</taxon>
        <taxon>Flavobacteriales</taxon>
        <taxon>Flavobacteriaceae</taxon>
        <taxon>Paenimyroides</taxon>
    </lineage>
</organism>
<dbReference type="SUPFAM" id="SSF55073">
    <property type="entry name" value="Nucleotide cyclase"/>
    <property type="match status" value="1"/>
</dbReference>
<keyword evidence="4" id="KW-1185">Reference proteome</keyword>
<protein>
    <submittedName>
        <fullName evidence="3">Adenylate cyclase, class 3</fullName>
    </submittedName>
</protein>
<dbReference type="AlphaFoldDB" id="A0A1H6M501"/>
<dbReference type="Pfam" id="PF00211">
    <property type="entry name" value="Guanylate_cyc"/>
    <property type="match status" value="1"/>
</dbReference>
<evidence type="ECO:0000256" key="1">
    <source>
        <dbReference type="SAM" id="Phobius"/>
    </source>
</evidence>
<dbReference type="EMBL" id="FNXE01000035">
    <property type="protein sequence ID" value="SEH93950.1"/>
    <property type="molecule type" value="Genomic_DNA"/>
</dbReference>
<dbReference type="STRING" id="1159016.SAMN02927937_02262"/>